<protein>
    <recommendedName>
        <fullName evidence="3">Transcription factor Iwr1 domain-containing protein</fullName>
    </recommendedName>
</protein>
<feature type="compositionally biased region" description="Acidic residues" evidence="2">
    <location>
        <begin position="463"/>
        <end position="478"/>
    </location>
</feature>
<gene>
    <name evidence="4" type="ORF">BO71DRAFT_326164</name>
</gene>
<evidence type="ECO:0000313" key="4">
    <source>
        <dbReference type="EMBL" id="PYH94127.1"/>
    </source>
</evidence>
<feature type="compositionally biased region" description="Polar residues" evidence="2">
    <location>
        <begin position="327"/>
        <end position="336"/>
    </location>
</feature>
<dbReference type="InterPro" id="IPR040150">
    <property type="entry name" value="Iwr1"/>
</dbReference>
<dbReference type="VEuPathDB" id="FungiDB:BO71DRAFT_326164"/>
<dbReference type="PANTHER" id="PTHR28063:SF1">
    <property type="entry name" value="RNA POLYMERASE II NUCLEAR LOCALIZATION PROTEIN IWR1"/>
    <property type="match status" value="1"/>
</dbReference>
<evidence type="ECO:0000259" key="3">
    <source>
        <dbReference type="Pfam" id="PF08574"/>
    </source>
</evidence>
<feature type="compositionally biased region" description="Low complexity" evidence="2">
    <location>
        <begin position="130"/>
        <end position="146"/>
    </location>
</feature>
<organism evidence="4 5">
    <name type="scientific">Aspergillus ellipticus CBS 707.79</name>
    <dbReference type="NCBI Taxonomy" id="1448320"/>
    <lineage>
        <taxon>Eukaryota</taxon>
        <taxon>Fungi</taxon>
        <taxon>Dikarya</taxon>
        <taxon>Ascomycota</taxon>
        <taxon>Pezizomycotina</taxon>
        <taxon>Eurotiomycetes</taxon>
        <taxon>Eurotiomycetidae</taxon>
        <taxon>Eurotiales</taxon>
        <taxon>Aspergillaceae</taxon>
        <taxon>Aspergillus</taxon>
        <taxon>Aspergillus subgen. Circumdati</taxon>
    </lineage>
</organism>
<feature type="compositionally biased region" description="Basic and acidic residues" evidence="2">
    <location>
        <begin position="106"/>
        <end position="125"/>
    </location>
</feature>
<feature type="compositionally biased region" description="Acidic residues" evidence="2">
    <location>
        <begin position="488"/>
        <end position="502"/>
    </location>
</feature>
<keyword evidence="5" id="KW-1185">Reference proteome</keyword>
<dbReference type="GO" id="GO:0005737">
    <property type="term" value="C:cytoplasm"/>
    <property type="evidence" value="ECO:0007669"/>
    <property type="project" value="TreeGrafter"/>
</dbReference>
<accession>A0A319DJ85</accession>
<comment type="similarity">
    <text evidence="1">Belongs to the IWR1/SLC7A6OS family.</text>
</comment>
<feature type="region of interest" description="Disordered" evidence="2">
    <location>
        <begin position="241"/>
        <end position="300"/>
    </location>
</feature>
<feature type="compositionally biased region" description="Basic and acidic residues" evidence="2">
    <location>
        <begin position="260"/>
        <end position="288"/>
    </location>
</feature>
<dbReference type="EMBL" id="KZ825879">
    <property type="protein sequence ID" value="PYH94127.1"/>
    <property type="molecule type" value="Genomic_DNA"/>
</dbReference>
<feature type="compositionally biased region" description="Low complexity" evidence="2">
    <location>
        <begin position="80"/>
        <end position="90"/>
    </location>
</feature>
<evidence type="ECO:0000313" key="5">
    <source>
        <dbReference type="Proteomes" id="UP000247810"/>
    </source>
</evidence>
<feature type="region of interest" description="Disordered" evidence="2">
    <location>
        <begin position="49"/>
        <end position="205"/>
    </location>
</feature>
<dbReference type="AlphaFoldDB" id="A0A319DJ85"/>
<sequence>MSLPPEQINIKRRREEEPVETLYIQSELHQTKRRFTDFVFQRVQIRVGGDQGDGSASPSPLAPAQRKFLTPRSVSSTLPATRSAANRAAGAGTGVPLVRATSPGAEIREERRLATVRRENEEKYQRALHSSPTTSPSKPLSATTAAGGSVNDSTGKLVSSTSSGRESPASSSPGRAQALRRFQISRSNTPMSPLRGAGGGVQKRKGDGTVAVLVEKLRRTAHSRQASMVAEVAARADAEDALTSAEKPAPARKRPVVNQAERKWREERKSAISAAKEHISQVLDRESQATHQSNWEDESERLARELEQVALELDGEEEVLPTETDYTRPSGSQFSGPPQAHSVMPKVPLRYQPRSPNKHRAGGSGATAVQGPVEGREEADNRLATPVAGTQPADEDESDGEYVYDTYIRKPMPDGGRLADPLISLDSDQEAWFRQHGINVNRQDIGVIVITQEDEEYWENFVEDEEDEDRWDSEDADSNAENNPANDYPDEDLSWDDEEDDPTAIYSKYRTHGRSDDEEFDFDDSASEGRSRGGYGFRSHVESDEDW</sequence>
<dbReference type="InterPro" id="IPR013883">
    <property type="entry name" value="TF_Iwr1_dom"/>
</dbReference>
<feature type="domain" description="Transcription factor Iwr1" evidence="3">
    <location>
        <begin position="401"/>
        <end position="492"/>
    </location>
</feature>
<dbReference type="PANTHER" id="PTHR28063">
    <property type="entry name" value="RNA POLYMERASE II NUCLEAR LOCALIZATION PROTEIN IWR1"/>
    <property type="match status" value="1"/>
</dbReference>
<dbReference type="OrthoDB" id="6255506at2759"/>
<proteinExistence type="inferred from homology"/>
<feature type="compositionally biased region" description="Low complexity" evidence="2">
    <location>
        <begin position="159"/>
        <end position="176"/>
    </location>
</feature>
<reference evidence="4 5" key="1">
    <citation type="submission" date="2018-02" db="EMBL/GenBank/DDBJ databases">
        <title>The genomes of Aspergillus section Nigri reveals drivers in fungal speciation.</title>
        <authorList>
            <consortium name="DOE Joint Genome Institute"/>
            <person name="Vesth T.C."/>
            <person name="Nybo J."/>
            <person name="Theobald S."/>
            <person name="Brandl J."/>
            <person name="Frisvad J.C."/>
            <person name="Nielsen K.F."/>
            <person name="Lyhne E.K."/>
            <person name="Kogle M.E."/>
            <person name="Kuo A."/>
            <person name="Riley R."/>
            <person name="Clum A."/>
            <person name="Nolan M."/>
            <person name="Lipzen A."/>
            <person name="Salamov A."/>
            <person name="Henrissat B."/>
            <person name="Wiebenga A."/>
            <person name="De vries R.P."/>
            <person name="Grigoriev I.V."/>
            <person name="Mortensen U.H."/>
            <person name="Andersen M.R."/>
            <person name="Baker S.E."/>
        </authorList>
    </citation>
    <scope>NUCLEOTIDE SEQUENCE [LARGE SCALE GENOMIC DNA]</scope>
    <source>
        <strain evidence="4 5">CBS 707.79</strain>
    </source>
</reference>
<feature type="compositionally biased region" description="Acidic residues" evidence="2">
    <location>
        <begin position="516"/>
        <end position="526"/>
    </location>
</feature>
<feature type="region of interest" description="Disordered" evidence="2">
    <location>
        <begin position="463"/>
        <end position="547"/>
    </location>
</feature>
<dbReference type="Proteomes" id="UP000247810">
    <property type="component" value="Unassembled WGS sequence"/>
</dbReference>
<name>A0A319DJ85_9EURO</name>
<evidence type="ECO:0000256" key="1">
    <source>
        <dbReference type="ARBA" id="ARBA00010218"/>
    </source>
</evidence>
<evidence type="ECO:0000256" key="2">
    <source>
        <dbReference type="SAM" id="MobiDB-lite"/>
    </source>
</evidence>
<dbReference type="Pfam" id="PF08574">
    <property type="entry name" value="Iwr1"/>
    <property type="match status" value="1"/>
</dbReference>
<dbReference type="GO" id="GO:0006606">
    <property type="term" value="P:protein import into nucleus"/>
    <property type="evidence" value="ECO:0007669"/>
    <property type="project" value="InterPro"/>
</dbReference>
<feature type="region of interest" description="Disordered" evidence="2">
    <location>
        <begin position="312"/>
        <end position="400"/>
    </location>
</feature>
<dbReference type="STRING" id="1448320.A0A319DJ85"/>